<evidence type="ECO:0000256" key="1">
    <source>
        <dbReference type="ARBA" id="ARBA00022737"/>
    </source>
</evidence>
<keyword evidence="4" id="KW-1185">Reference proteome</keyword>
<proteinExistence type="predicted"/>
<feature type="domain" description="Nephrocystin 3-like N-terminal" evidence="2">
    <location>
        <begin position="16"/>
        <end position="111"/>
    </location>
</feature>
<dbReference type="OrthoDB" id="163438at2759"/>
<dbReference type="PANTHER" id="PTHR10039">
    <property type="entry name" value="AMELOGENIN"/>
    <property type="match status" value="1"/>
</dbReference>
<dbReference type="Proteomes" id="UP000030653">
    <property type="component" value="Unassembled WGS sequence"/>
</dbReference>
<dbReference type="HOGENOM" id="CLU_525401_0_0_1"/>
<reference evidence="3 4" key="1">
    <citation type="journal article" date="2012" name="Science">
        <title>The Paleozoic origin of enzymatic lignin decomposition reconstructed from 31 fungal genomes.</title>
        <authorList>
            <person name="Floudas D."/>
            <person name="Binder M."/>
            <person name="Riley R."/>
            <person name="Barry K."/>
            <person name="Blanchette R.A."/>
            <person name="Henrissat B."/>
            <person name="Martinez A.T."/>
            <person name="Otillar R."/>
            <person name="Spatafora J.W."/>
            <person name="Yadav J.S."/>
            <person name="Aerts A."/>
            <person name="Benoit I."/>
            <person name="Boyd A."/>
            <person name="Carlson A."/>
            <person name="Copeland A."/>
            <person name="Coutinho P.M."/>
            <person name="de Vries R.P."/>
            <person name="Ferreira P."/>
            <person name="Findley K."/>
            <person name="Foster B."/>
            <person name="Gaskell J."/>
            <person name="Glotzer D."/>
            <person name="Gorecki P."/>
            <person name="Heitman J."/>
            <person name="Hesse C."/>
            <person name="Hori C."/>
            <person name="Igarashi K."/>
            <person name="Jurgens J.A."/>
            <person name="Kallen N."/>
            <person name="Kersten P."/>
            <person name="Kohler A."/>
            <person name="Kuees U."/>
            <person name="Kumar T.K.A."/>
            <person name="Kuo A."/>
            <person name="LaButti K."/>
            <person name="Larrondo L.F."/>
            <person name="Lindquist E."/>
            <person name="Ling A."/>
            <person name="Lombard V."/>
            <person name="Lucas S."/>
            <person name="Lundell T."/>
            <person name="Martin R."/>
            <person name="McLaughlin D.J."/>
            <person name="Morgenstern I."/>
            <person name="Morin E."/>
            <person name="Murat C."/>
            <person name="Nagy L.G."/>
            <person name="Nolan M."/>
            <person name="Ohm R.A."/>
            <person name="Patyshakuliyeva A."/>
            <person name="Rokas A."/>
            <person name="Ruiz-Duenas F.J."/>
            <person name="Sabat G."/>
            <person name="Salamov A."/>
            <person name="Samejima M."/>
            <person name="Schmutz J."/>
            <person name="Slot J.C."/>
            <person name="St John F."/>
            <person name="Stenlid J."/>
            <person name="Sun H."/>
            <person name="Sun S."/>
            <person name="Syed K."/>
            <person name="Tsang A."/>
            <person name="Wiebenga A."/>
            <person name="Young D."/>
            <person name="Pisabarro A."/>
            <person name="Eastwood D.C."/>
            <person name="Martin F."/>
            <person name="Cullen D."/>
            <person name="Grigoriev I.V."/>
            <person name="Hibbett D.S."/>
        </authorList>
    </citation>
    <scope>NUCLEOTIDE SEQUENCE [LARGE SCALE GENOMIC DNA]</scope>
    <source>
        <strain evidence="3 4">DJM-731 SS1</strain>
    </source>
</reference>
<dbReference type="AlphaFoldDB" id="M5FQW5"/>
<dbReference type="GeneID" id="63691014"/>
<dbReference type="RefSeq" id="XP_040624886.1">
    <property type="nucleotide sequence ID" value="XM_040775952.1"/>
</dbReference>
<dbReference type="STRING" id="1858805.M5FQW5"/>
<keyword evidence="1" id="KW-0677">Repeat</keyword>
<evidence type="ECO:0000313" key="4">
    <source>
        <dbReference type="Proteomes" id="UP000030653"/>
    </source>
</evidence>
<evidence type="ECO:0000313" key="3">
    <source>
        <dbReference type="EMBL" id="EJT97988.1"/>
    </source>
</evidence>
<organism evidence="3 4">
    <name type="scientific">Dacryopinax primogenitus (strain DJM 731)</name>
    <name type="common">Brown rot fungus</name>
    <dbReference type="NCBI Taxonomy" id="1858805"/>
    <lineage>
        <taxon>Eukaryota</taxon>
        <taxon>Fungi</taxon>
        <taxon>Dikarya</taxon>
        <taxon>Basidiomycota</taxon>
        <taxon>Agaricomycotina</taxon>
        <taxon>Dacrymycetes</taxon>
        <taxon>Dacrymycetales</taxon>
        <taxon>Dacrymycetaceae</taxon>
        <taxon>Dacryopinax</taxon>
    </lineage>
</organism>
<accession>M5FQW5</accession>
<feature type="non-terminal residue" evidence="3">
    <location>
        <position position="1"/>
    </location>
</feature>
<dbReference type="Pfam" id="PF24883">
    <property type="entry name" value="NPHP3_N"/>
    <property type="match status" value="1"/>
</dbReference>
<protein>
    <recommendedName>
        <fullName evidence="2">Nephrocystin 3-like N-terminal domain-containing protein</fullName>
    </recommendedName>
</protein>
<dbReference type="PANTHER" id="PTHR10039:SF14">
    <property type="entry name" value="NACHT DOMAIN-CONTAINING PROTEIN"/>
    <property type="match status" value="1"/>
</dbReference>
<dbReference type="EMBL" id="JH795875">
    <property type="protein sequence ID" value="EJT97988.1"/>
    <property type="molecule type" value="Genomic_DNA"/>
</dbReference>
<name>M5FQW5_DACPD</name>
<gene>
    <name evidence="3" type="ORF">DACRYDRAFT_71699</name>
</gene>
<sequence length="519" mass="58192">MACFVFLLQPDVGREKHIVTTLVRDLAGRDMDIADAVAEKLSYDVSLRTTPDIERQFRKLVIEQCKEWSRSEPAVFVVDALDEGLDEGLLHLLTRQVKDLPSFFRVVITSRPLAEISSAFEHVENITRKSLDTMDMQSQEDVQTYLDERLAAVAIKRRLGQPWPSRPAAKALLHQSEGLFQWAFTVTEYLGKCMNPNRQLDLIISLQRIPSVASRMDQLYATVLDGTGGTDDEDFVNAYQMFMGSILAAKEPLTLSAMRLLHGNTDVDPLELLERMGSFVVGFDSEDEPIRILHLSLREYLVDRATPPYRLSQVHNSEHLAFLCVRVIKDHLSKTCRILKPKQRSHAQSLTCPIPRESMSDGLTYAISFWTHHLPDVRDPTPEFMSALELLLDEHLQDLVSVTIALDEYKGFSDVRRWLQNHGPAGKQALLRISDDHWVFLFTWASAVLMNNFRVEEAWAAADDSVAAAIGIADGGTGNASLAEAAHTTVPVGATVSFRMAEVAKFALQNIRKASSTFS</sequence>
<evidence type="ECO:0000259" key="2">
    <source>
        <dbReference type="Pfam" id="PF24883"/>
    </source>
</evidence>
<dbReference type="InterPro" id="IPR056884">
    <property type="entry name" value="NPHP3-like_N"/>
</dbReference>